<feature type="transmembrane region" description="Helical" evidence="11">
    <location>
        <begin position="161"/>
        <end position="183"/>
    </location>
</feature>
<evidence type="ECO:0000256" key="4">
    <source>
        <dbReference type="ARBA" id="ARBA00022676"/>
    </source>
</evidence>
<feature type="transmembrane region" description="Helical" evidence="11">
    <location>
        <begin position="248"/>
        <end position="267"/>
    </location>
</feature>
<evidence type="ECO:0000313" key="12">
    <source>
        <dbReference type="EMBL" id="GHC37544.1"/>
    </source>
</evidence>
<reference evidence="12" key="2">
    <citation type="submission" date="2020-09" db="EMBL/GenBank/DDBJ databases">
        <authorList>
            <person name="Sun Q."/>
            <person name="Ohkuma M."/>
        </authorList>
    </citation>
    <scope>NUCLEOTIDE SEQUENCE</scope>
    <source>
        <strain evidence="12">JCM 4633</strain>
    </source>
</reference>
<gene>
    <name evidence="12" type="ORF">GCM10010507_08750</name>
</gene>
<evidence type="ECO:0000256" key="2">
    <source>
        <dbReference type="ARBA" id="ARBA00004687"/>
    </source>
</evidence>
<comment type="caution">
    <text evidence="12">The sequence shown here is derived from an EMBL/GenBank/DDBJ whole genome shotgun (WGS) entry which is preliminary data.</text>
</comment>
<proteinExistence type="predicted"/>
<dbReference type="AlphaFoldDB" id="A0A918TFA9"/>
<dbReference type="PANTHER" id="PTHR12468:SF2">
    <property type="entry name" value="GPI MANNOSYLTRANSFERASE 2"/>
    <property type="match status" value="1"/>
</dbReference>
<evidence type="ECO:0000256" key="10">
    <source>
        <dbReference type="SAM" id="MobiDB-lite"/>
    </source>
</evidence>
<evidence type="ECO:0000256" key="7">
    <source>
        <dbReference type="ARBA" id="ARBA00022824"/>
    </source>
</evidence>
<keyword evidence="8 11" id="KW-1133">Transmembrane helix</keyword>
<feature type="transmembrane region" description="Helical" evidence="11">
    <location>
        <begin position="46"/>
        <end position="65"/>
    </location>
</feature>
<feature type="transmembrane region" description="Helical" evidence="11">
    <location>
        <begin position="307"/>
        <end position="328"/>
    </location>
</feature>
<keyword evidence="6 11" id="KW-0812">Transmembrane</keyword>
<evidence type="ECO:0000256" key="11">
    <source>
        <dbReference type="SAM" id="Phobius"/>
    </source>
</evidence>
<dbReference type="GO" id="GO:0006506">
    <property type="term" value="P:GPI anchor biosynthetic process"/>
    <property type="evidence" value="ECO:0007669"/>
    <property type="project" value="UniProtKB-KW"/>
</dbReference>
<keyword evidence="3" id="KW-0337">GPI-anchor biosynthesis</keyword>
<evidence type="ECO:0000256" key="5">
    <source>
        <dbReference type="ARBA" id="ARBA00022679"/>
    </source>
</evidence>
<dbReference type="GO" id="GO:0000009">
    <property type="term" value="F:alpha-1,6-mannosyltransferase activity"/>
    <property type="evidence" value="ECO:0007669"/>
    <property type="project" value="InterPro"/>
</dbReference>
<evidence type="ECO:0000313" key="13">
    <source>
        <dbReference type="Proteomes" id="UP000646244"/>
    </source>
</evidence>
<keyword evidence="9 11" id="KW-0472">Membrane</keyword>
<feature type="transmembrane region" description="Helical" evidence="11">
    <location>
        <begin position="335"/>
        <end position="353"/>
    </location>
</feature>
<keyword evidence="5" id="KW-0808">Transferase</keyword>
<evidence type="ECO:0000256" key="1">
    <source>
        <dbReference type="ARBA" id="ARBA00004477"/>
    </source>
</evidence>
<feature type="transmembrane region" description="Helical" evidence="11">
    <location>
        <begin position="121"/>
        <end position="149"/>
    </location>
</feature>
<dbReference type="Proteomes" id="UP000646244">
    <property type="component" value="Unassembled WGS sequence"/>
</dbReference>
<evidence type="ECO:0000256" key="9">
    <source>
        <dbReference type="ARBA" id="ARBA00023136"/>
    </source>
</evidence>
<keyword evidence="4" id="KW-0328">Glycosyltransferase</keyword>
<dbReference type="EMBL" id="BMVB01000002">
    <property type="protein sequence ID" value="GHC37544.1"/>
    <property type="molecule type" value="Genomic_DNA"/>
</dbReference>
<feature type="region of interest" description="Disordered" evidence="10">
    <location>
        <begin position="1"/>
        <end position="33"/>
    </location>
</feature>
<sequence>MSAGPAVQHDAAPVRAPEQHRGPRAHRGAGRADRVREALRRALPALGLYAAARLSGMTVMAAWAWTIGKHPRTLLGHLWDGIWYTGIARNGYGLVLPSPTTRGVVFNDLAFFPLFPGLVRAVATVLPLTVVTAGLLVAWASAGAAAWGVYAVGERLHGRRVATLLVLLWGLLPHAIVQTMAYTESLMTALAAWALYAALTGRWLWAGGLALLAGLSRPNAIAVAAAVGCTAALALWRDGRTRGDWRVWAGAAVAPVGWAGYIVWAGYRSGGGPLGYFEVQRLWGSRFDFGKDAFRFIRHLIVARDYMAYYVTLAILVAALVALVYLTLDRPPAALLVYVLVLVVIAVGGSSYFASKPRFLLPAFPLLLPAAVAMARARPRTIAVTAGALAGLSFFYGTYLLAVARVPM</sequence>
<name>A0A918TFA9_STRCJ</name>
<feature type="transmembrane region" description="Helical" evidence="11">
    <location>
        <begin position="382"/>
        <end position="402"/>
    </location>
</feature>
<organism evidence="12 13">
    <name type="scientific">Streptomyces cinnamoneus</name>
    <name type="common">Streptoverticillium cinnamoneum</name>
    <dbReference type="NCBI Taxonomy" id="53446"/>
    <lineage>
        <taxon>Bacteria</taxon>
        <taxon>Bacillati</taxon>
        <taxon>Actinomycetota</taxon>
        <taxon>Actinomycetes</taxon>
        <taxon>Kitasatosporales</taxon>
        <taxon>Streptomycetaceae</taxon>
        <taxon>Streptomyces</taxon>
        <taxon>Streptomyces cinnamoneus group</taxon>
    </lineage>
</organism>
<keyword evidence="7" id="KW-0256">Endoplasmic reticulum</keyword>
<evidence type="ECO:0000256" key="3">
    <source>
        <dbReference type="ARBA" id="ARBA00022502"/>
    </source>
</evidence>
<dbReference type="GO" id="GO:0004376">
    <property type="term" value="F:GPI mannosyltransferase activity"/>
    <property type="evidence" value="ECO:0007669"/>
    <property type="project" value="InterPro"/>
</dbReference>
<evidence type="ECO:0000256" key="8">
    <source>
        <dbReference type="ARBA" id="ARBA00022989"/>
    </source>
</evidence>
<evidence type="ECO:0000256" key="6">
    <source>
        <dbReference type="ARBA" id="ARBA00022692"/>
    </source>
</evidence>
<dbReference type="InterPro" id="IPR007315">
    <property type="entry name" value="PIG-V/Gpi18"/>
</dbReference>
<dbReference type="GO" id="GO:0016020">
    <property type="term" value="C:membrane"/>
    <property type="evidence" value="ECO:0007669"/>
    <property type="project" value="GOC"/>
</dbReference>
<accession>A0A918TFA9</accession>
<reference evidence="12" key="1">
    <citation type="journal article" date="2014" name="Int. J. Syst. Evol. Microbiol.">
        <title>Complete genome sequence of Corynebacterium casei LMG S-19264T (=DSM 44701T), isolated from a smear-ripened cheese.</title>
        <authorList>
            <consortium name="US DOE Joint Genome Institute (JGI-PGF)"/>
            <person name="Walter F."/>
            <person name="Albersmeier A."/>
            <person name="Kalinowski J."/>
            <person name="Ruckert C."/>
        </authorList>
    </citation>
    <scope>NUCLEOTIDE SEQUENCE</scope>
    <source>
        <strain evidence="12">JCM 4633</strain>
    </source>
</reference>
<protein>
    <submittedName>
        <fullName evidence="12">Membrane protein</fullName>
    </submittedName>
</protein>
<dbReference type="PANTHER" id="PTHR12468">
    <property type="entry name" value="GPI MANNOSYLTRANSFERASE 2"/>
    <property type="match status" value="1"/>
</dbReference>
<comment type="pathway">
    <text evidence="2">Glycolipid biosynthesis; glycosylphosphatidylinositol-anchor biosynthesis.</text>
</comment>
<comment type="subcellular location">
    <subcellularLocation>
        <location evidence="1">Endoplasmic reticulum membrane</location>
        <topology evidence="1">Multi-pass membrane protein</topology>
    </subcellularLocation>
</comment>
<dbReference type="RefSeq" id="WP_229844557.1">
    <property type="nucleotide sequence ID" value="NZ_BMVB01000002.1"/>
</dbReference>
<feature type="transmembrane region" description="Helical" evidence="11">
    <location>
        <begin position="203"/>
        <end position="236"/>
    </location>
</feature>